<dbReference type="InterPro" id="IPR003439">
    <property type="entry name" value="ABC_transporter-like_ATP-bd"/>
</dbReference>
<feature type="transmembrane region" description="Helical" evidence="8">
    <location>
        <begin position="273"/>
        <end position="291"/>
    </location>
</feature>
<dbReference type="Gene3D" id="3.40.50.300">
    <property type="entry name" value="P-loop containing nucleotide triphosphate hydrolases"/>
    <property type="match status" value="1"/>
</dbReference>
<evidence type="ECO:0000259" key="9">
    <source>
        <dbReference type="PROSITE" id="PS50893"/>
    </source>
</evidence>
<dbReference type="GO" id="GO:0005524">
    <property type="term" value="F:ATP binding"/>
    <property type="evidence" value="ECO:0007669"/>
    <property type="project" value="UniProtKB-KW"/>
</dbReference>
<evidence type="ECO:0000313" key="11">
    <source>
        <dbReference type="EMBL" id="AAO04052.1"/>
    </source>
</evidence>
<dbReference type="Proteomes" id="UP000001411">
    <property type="component" value="Chromosome"/>
</dbReference>
<dbReference type="PROSITE" id="PS00211">
    <property type="entry name" value="ABC_TRANSPORTER_1"/>
    <property type="match status" value="1"/>
</dbReference>
<sequence>MSELILIFCKHSIIYVGDIIVKKLTKMVLSYKLYPTLMLIMSVFLSFTVVAQNISISHFLNHLLYYQQQSLLLLLSVIFISLILRATFNMLIQFLGDHLAFKVKHMLREQVILKKSVRSIGEEINILTESIDGIGPFFQSYLPQVFKSMLIPIVIIITMCFVHLPTAIIMVITAPFIPLFYVIFGLKTRDESKDQMTYLNQFSQRFLNTAKGLITFKLLNQTKQSEQQLYKDSTRFRDLTMRILKSAFLSGLMLEFISMLGIGLVALEAALSLVVFNHINFVTAAIAIILAPEFYNAIKDVGQAFHTGKQSEGASDVVFSFLESEDKADSPTLKVDEQQFEQVLIKHVDFQYANSNHMALKNISFSVNKGEKVAIVGPSGAGKSTLAKLLSQSVTPTHGTLSFNQASLNIGFLSQHPHIFADSIKNNIAMYDDEICDEQVIQVLDEVGLKEKVLSLKYGIYTSIGEGGEMLSGGQMRRIELSRLLLLKPDIVIFDEPAIGLDIETEKVIQQVLEHHFSTTTVFIIAHRDSTIRSSARRIYLESGHLIKDDSIISVTRSEVKIDQ</sequence>
<dbReference type="GO" id="GO:0034040">
    <property type="term" value="F:ATPase-coupled lipid transmembrane transporter activity"/>
    <property type="evidence" value="ECO:0007669"/>
    <property type="project" value="TreeGrafter"/>
</dbReference>
<dbReference type="InterPro" id="IPR039421">
    <property type="entry name" value="Type_1_exporter"/>
</dbReference>
<evidence type="ECO:0000313" key="12">
    <source>
        <dbReference type="Proteomes" id="UP000001411"/>
    </source>
</evidence>
<feature type="transmembrane region" description="Helical" evidence="8">
    <location>
        <begin position="71"/>
        <end position="92"/>
    </location>
</feature>
<dbReference type="Gene3D" id="1.20.1560.10">
    <property type="entry name" value="ABC transporter type 1, transmembrane domain"/>
    <property type="match status" value="1"/>
</dbReference>
<keyword evidence="3" id="KW-0547">Nucleotide-binding</keyword>
<dbReference type="PROSITE" id="PS50929">
    <property type="entry name" value="ABC_TM1F"/>
    <property type="match status" value="1"/>
</dbReference>
<comment type="function">
    <text evidence="7">May be involved in multidrug export. Transmembrane domains (TMD) form a pore in the cell membrane and the ATP-binding domain (NBD) is responsible for energy generation.</text>
</comment>
<evidence type="ECO:0000256" key="6">
    <source>
        <dbReference type="ARBA" id="ARBA00023136"/>
    </source>
</evidence>
<comment type="subcellular location">
    <subcellularLocation>
        <location evidence="1">Cell membrane</location>
        <topology evidence="1">Multi-pass membrane protein</topology>
    </subcellularLocation>
</comment>
<keyword evidence="6 8" id="KW-0472">Membrane</keyword>
<keyword evidence="5 8" id="KW-1133">Transmembrane helix</keyword>
<dbReference type="CDD" id="cd18584">
    <property type="entry name" value="ABC_6TM_AarD_CydD"/>
    <property type="match status" value="1"/>
</dbReference>
<dbReference type="SUPFAM" id="SSF90123">
    <property type="entry name" value="ABC transporter transmembrane region"/>
    <property type="match status" value="1"/>
</dbReference>
<proteinExistence type="predicted"/>
<dbReference type="OrthoDB" id="9806127at2"/>
<dbReference type="GO" id="GO:0140359">
    <property type="term" value="F:ABC-type transporter activity"/>
    <property type="evidence" value="ECO:0007669"/>
    <property type="project" value="InterPro"/>
</dbReference>
<evidence type="ECO:0000256" key="4">
    <source>
        <dbReference type="ARBA" id="ARBA00022840"/>
    </source>
</evidence>
<feature type="transmembrane region" description="Helical" evidence="8">
    <location>
        <begin position="247"/>
        <end position="267"/>
    </location>
</feature>
<dbReference type="GO" id="GO:0005886">
    <property type="term" value="C:plasma membrane"/>
    <property type="evidence" value="ECO:0007669"/>
    <property type="project" value="UniProtKB-SubCell"/>
</dbReference>
<evidence type="ECO:0000256" key="8">
    <source>
        <dbReference type="SAM" id="Phobius"/>
    </source>
</evidence>
<dbReference type="SMART" id="SM00382">
    <property type="entry name" value="AAA"/>
    <property type="match status" value="1"/>
</dbReference>
<dbReference type="HOGENOM" id="CLU_000604_84_9_9"/>
<gene>
    <name evidence="11" type="ordered locus">SE_0455</name>
</gene>
<dbReference type="Pfam" id="PF00005">
    <property type="entry name" value="ABC_tran"/>
    <property type="match status" value="1"/>
</dbReference>
<dbReference type="PANTHER" id="PTHR24221:SF614">
    <property type="entry name" value="GLUTATHIONE_L-CYSTEINE TRANSPORT SYSTEM ATP-BINDING_PERMEASE PROTEIN CYDC"/>
    <property type="match status" value="1"/>
</dbReference>
<dbReference type="EMBL" id="AE015929">
    <property type="protein sequence ID" value="AAO04052.1"/>
    <property type="molecule type" value="Genomic_DNA"/>
</dbReference>
<dbReference type="KEGG" id="sep:SE_0455"/>
<feature type="domain" description="ABC transporter" evidence="9">
    <location>
        <begin position="345"/>
        <end position="562"/>
    </location>
</feature>
<dbReference type="InterPro" id="IPR011527">
    <property type="entry name" value="ABC1_TM_dom"/>
</dbReference>
<keyword evidence="2 8" id="KW-0812">Transmembrane</keyword>
<organism evidence="11 12">
    <name type="scientific">Staphylococcus epidermidis (strain ATCC 12228 / FDA PCI 1200)</name>
    <dbReference type="NCBI Taxonomy" id="176280"/>
    <lineage>
        <taxon>Bacteria</taxon>
        <taxon>Bacillati</taxon>
        <taxon>Bacillota</taxon>
        <taxon>Bacilli</taxon>
        <taxon>Bacillales</taxon>
        <taxon>Staphylococcaceae</taxon>
        <taxon>Staphylococcus</taxon>
    </lineage>
</organism>
<dbReference type="eggNOG" id="COG4988">
    <property type="taxonomic scope" value="Bacteria"/>
</dbReference>
<dbReference type="AlphaFoldDB" id="A0A0H2VEV6"/>
<evidence type="ECO:0000256" key="2">
    <source>
        <dbReference type="ARBA" id="ARBA00022692"/>
    </source>
</evidence>
<evidence type="ECO:0000256" key="1">
    <source>
        <dbReference type="ARBA" id="ARBA00004651"/>
    </source>
</evidence>
<feature type="transmembrane region" description="Helical" evidence="8">
    <location>
        <begin position="150"/>
        <end position="183"/>
    </location>
</feature>
<dbReference type="SUPFAM" id="SSF52540">
    <property type="entry name" value="P-loop containing nucleoside triphosphate hydrolases"/>
    <property type="match status" value="1"/>
</dbReference>
<protein>
    <recommendedName>
        <fullName evidence="13">ABC transporter ATP-binding protein/permease</fullName>
    </recommendedName>
</protein>
<dbReference type="PANTHER" id="PTHR24221">
    <property type="entry name" value="ATP-BINDING CASSETTE SUB-FAMILY B"/>
    <property type="match status" value="1"/>
</dbReference>
<dbReference type="InterPro" id="IPR036640">
    <property type="entry name" value="ABC1_TM_sf"/>
</dbReference>
<keyword evidence="4" id="KW-0067">ATP-binding</keyword>
<evidence type="ECO:0008006" key="13">
    <source>
        <dbReference type="Google" id="ProtNLM"/>
    </source>
</evidence>
<dbReference type="CDD" id="cd03228">
    <property type="entry name" value="ABCC_MRP_Like"/>
    <property type="match status" value="1"/>
</dbReference>
<dbReference type="PATRIC" id="fig|176280.10.peg.429"/>
<evidence type="ECO:0000256" key="3">
    <source>
        <dbReference type="ARBA" id="ARBA00022741"/>
    </source>
</evidence>
<dbReference type="InterPro" id="IPR027417">
    <property type="entry name" value="P-loop_NTPase"/>
</dbReference>
<accession>A0A0H2VEV6</accession>
<dbReference type="InterPro" id="IPR017871">
    <property type="entry name" value="ABC_transporter-like_CS"/>
</dbReference>
<dbReference type="Pfam" id="PF00664">
    <property type="entry name" value="ABC_membrane"/>
    <property type="match status" value="1"/>
</dbReference>
<evidence type="ECO:0000259" key="10">
    <source>
        <dbReference type="PROSITE" id="PS50929"/>
    </source>
</evidence>
<evidence type="ECO:0000256" key="7">
    <source>
        <dbReference type="ARBA" id="ARBA00025074"/>
    </source>
</evidence>
<dbReference type="InterPro" id="IPR003593">
    <property type="entry name" value="AAA+_ATPase"/>
</dbReference>
<dbReference type="PROSITE" id="PS50893">
    <property type="entry name" value="ABC_TRANSPORTER_2"/>
    <property type="match status" value="1"/>
</dbReference>
<feature type="domain" description="ABC transmembrane type-1" evidence="10">
    <location>
        <begin position="37"/>
        <end position="310"/>
    </location>
</feature>
<reference evidence="11 12" key="1">
    <citation type="journal article" date="2003" name="Mol. Microbiol.">
        <title>Genome-based analysis of virulence genes in a non-biofilm-forming Staphylococcus epidermidis strain (ATCC 12228).</title>
        <authorList>
            <person name="Zhang Y.Q."/>
            <person name="Ren S.X."/>
            <person name="Li H.L."/>
            <person name="Wang Y.X."/>
            <person name="Fu G."/>
            <person name="Yang J."/>
            <person name="Qin Z.Q."/>
            <person name="Miao Y.G."/>
            <person name="Wang W.Y."/>
            <person name="Chen R.S."/>
            <person name="Shen Y."/>
            <person name="Chen Z."/>
            <person name="Yuan Z.H."/>
            <person name="Zhao G.P."/>
            <person name="Qu D."/>
            <person name="Danchin A."/>
            <person name="Wen Y.M."/>
        </authorList>
    </citation>
    <scope>NUCLEOTIDE SEQUENCE [LARGE SCALE GENOMIC DNA]</scope>
    <source>
        <strain evidence="12">ATCC 12228 / FDA PCI 1200</strain>
    </source>
</reference>
<evidence type="ECO:0000256" key="5">
    <source>
        <dbReference type="ARBA" id="ARBA00022989"/>
    </source>
</evidence>
<feature type="transmembrane region" description="Helical" evidence="8">
    <location>
        <begin position="33"/>
        <end position="51"/>
    </location>
</feature>
<name>A0A0H2VEV6_STAES</name>
<dbReference type="GO" id="GO:0016887">
    <property type="term" value="F:ATP hydrolysis activity"/>
    <property type="evidence" value="ECO:0007669"/>
    <property type="project" value="InterPro"/>
</dbReference>